<dbReference type="SUPFAM" id="SSF53756">
    <property type="entry name" value="UDP-Glycosyltransferase/glycogen phosphorylase"/>
    <property type="match status" value="1"/>
</dbReference>
<keyword evidence="7" id="KW-0812">Transmembrane</keyword>
<dbReference type="PANTHER" id="PTHR45871">
    <property type="entry name" value="N-ACETYLGLUCOSAMINYL-PHOSPHATIDYLINOSITOL BIOSYNTHETIC PROTEIN"/>
    <property type="match status" value="1"/>
</dbReference>
<name>A0A023GKJ8_AMBTT</name>
<protein>
    <recommendedName>
        <fullName evidence="2">phosphatidylinositol N-acetylglucosaminyltransferase</fullName>
        <ecNumber evidence="2">2.4.1.198</ecNumber>
    </recommendedName>
    <alternativeName>
        <fullName evidence="6">GlcNAc-PI synthesis protein</fullName>
    </alternativeName>
</protein>
<keyword evidence="7" id="KW-0472">Membrane</keyword>
<organism evidence="10">
    <name type="scientific">Amblyomma triste</name>
    <name type="common">Neotropical tick</name>
    <dbReference type="NCBI Taxonomy" id="251400"/>
    <lineage>
        <taxon>Eukaryota</taxon>
        <taxon>Metazoa</taxon>
        <taxon>Ecdysozoa</taxon>
        <taxon>Arthropoda</taxon>
        <taxon>Chelicerata</taxon>
        <taxon>Arachnida</taxon>
        <taxon>Acari</taxon>
        <taxon>Parasitiformes</taxon>
        <taxon>Ixodida</taxon>
        <taxon>Ixodoidea</taxon>
        <taxon>Ixodidae</taxon>
        <taxon>Amblyomminae</taxon>
        <taxon>Amblyomma</taxon>
    </lineage>
</organism>
<dbReference type="GO" id="GO:0000506">
    <property type="term" value="C:glycosylphosphatidylinositol-N-acetylglucosaminyltransferase (GPI-GnT) complex"/>
    <property type="evidence" value="ECO:0007669"/>
    <property type="project" value="InterPro"/>
</dbReference>
<comment type="pathway">
    <text evidence="1">Glycolipid biosynthesis; glycosylphosphatidylinositol-anchor biosynthesis.</text>
</comment>
<dbReference type="FunFam" id="3.40.50.2000:FF:000026">
    <property type="entry name" value="Phosphatidylinositol N-acetylglucosaminyltransferase subunit A"/>
    <property type="match status" value="1"/>
</dbReference>
<feature type="domain" description="Glycosyl transferase family 1" evidence="8">
    <location>
        <begin position="215"/>
        <end position="336"/>
    </location>
</feature>
<evidence type="ECO:0000256" key="1">
    <source>
        <dbReference type="ARBA" id="ARBA00004687"/>
    </source>
</evidence>
<evidence type="ECO:0000256" key="5">
    <source>
        <dbReference type="ARBA" id="ARBA00022679"/>
    </source>
</evidence>
<evidence type="ECO:0000256" key="2">
    <source>
        <dbReference type="ARBA" id="ARBA00012420"/>
    </source>
</evidence>
<evidence type="ECO:0000256" key="4">
    <source>
        <dbReference type="ARBA" id="ARBA00022676"/>
    </source>
</evidence>
<sequence>MIRVCIFRLGHTRSRSLIKTVKMGRKRHRICMVSDFFYPNTGGVESHIYQLSQCLLSLGHKVCVITHAYGDRKGVRYMTSGLKVYYLPFFVIYNQCTLPTIMISFPLIRNILIREEITVVHAHSAFSSLALEVMLHASTLGLRAVFTDHSLFGFADASAIITNKLLSMSLSFANHVICVSHTGKENTVLRAKVPPARVSVIPNAVETAVFFPDLNKKPSKKVTIIVVSRLVYRKGVDLMAGVIPVICNRHPDVQFIIGGDGPKRLVIEEVRERHRLQERIIMLGAIEHDSVRDVMVQGDIFLNASLTEAFCMAIVEACACGLQVVSTRVGGVPEVLPPDLIHLCDPSVRGLLEGLECAIERHRRGDVVPAAEAHARVSRMYQWENVARRTQVVYDAIDHEPPVSLSERLERAKGCGFVFAQIFWLVILILHVTHAVLSYIRPNTMIDKAVDFPSAKNSAGHTSKSMKTTSL</sequence>
<feature type="domain" description="PIGA GPI anchor biosynthesis" evidence="9">
    <location>
        <begin position="67"/>
        <end position="156"/>
    </location>
</feature>
<feature type="transmembrane region" description="Helical" evidence="7">
    <location>
        <begin position="418"/>
        <end position="440"/>
    </location>
</feature>
<evidence type="ECO:0000313" key="10">
    <source>
        <dbReference type="EMBL" id="JAC34411.1"/>
    </source>
</evidence>
<dbReference type="Pfam" id="PF00534">
    <property type="entry name" value="Glycos_transf_1"/>
    <property type="match status" value="1"/>
</dbReference>
<dbReference type="InterPro" id="IPR001296">
    <property type="entry name" value="Glyco_trans_1"/>
</dbReference>
<keyword evidence="4" id="KW-0328">Glycosyltransferase</keyword>
<dbReference type="UniPathway" id="UPA00196"/>
<dbReference type="PANTHER" id="PTHR45871:SF1">
    <property type="entry name" value="PHOSPHATIDYLINOSITOL N-ACETYLGLUCOSAMINYLTRANSFERASE SUBUNIT A"/>
    <property type="match status" value="1"/>
</dbReference>
<keyword evidence="5" id="KW-0808">Transferase</keyword>
<keyword evidence="7" id="KW-1133">Transmembrane helix</keyword>
<keyword evidence="3" id="KW-0337">GPI-anchor biosynthesis</keyword>
<dbReference type="InterPro" id="IPR013234">
    <property type="entry name" value="PIGA_GPI_anchor_biosynthesis"/>
</dbReference>
<dbReference type="Pfam" id="PF08288">
    <property type="entry name" value="PIGA"/>
    <property type="match status" value="1"/>
</dbReference>
<dbReference type="GO" id="GO:0006506">
    <property type="term" value="P:GPI anchor biosynthetic process"/>
    <property type="evidence" value="ECO:0007669"/>
    <property type="project" value="UniProtKB-UniPathway"/>
</dbReference>
<dbReference type="Gene3D" id="3.40.50.2000">
    <property type="entry name" value="Glycogen Phosphorylase B"/>
    <property type="match status" value="2"/>
</dbReference>
<dbReference type="EC" id="2.4.1.198" evidence="2"/>
<proteinExistence type="evidence at transcript level"/>
<dbReference type="InterPro" id="IPR039507">
    <property type="entry name" value="PIG-A/GPI3"/>
</dbReference>
<dbReference type="AlphaFoldDB" id="A0A023GKJ8"/>
<evidence type="ECO:0000256" key="7">
    <source>
        <dbReference type="SAM" id="Phobius"/>
    </source>
</evidence>
<evidence type="ECO:0000259" key="9">
    <source>
        <dbReference type="Pfam" id="PF08288"/>
    </source>
</evidence>
<accession>A0A023GKJ8</accession>
<dbReference type="EMBL" id="GBBM01001007">
    <property type="protein sequence ID" value="JAC34411.1"/>
    <property type="molecule type" value="mRNA"/>
</dbReference>
<evidence type="ECO:0000256" key="3">
    <source>
        <dbReference type="ARBA" id="ARBA00022502"/>
    </source>
</evidence>
<evidence type="ECO:0000259" key="8">
    <source>
        <dbReference type="Pfam" id="PF00534"/>
    </source>
</evidence>
<reference evidence="10" key="1">
    <citation type="submission" date="2014-03" db="EMBL/GenBank/DDBJ databases">
        <title>The sialotranscriptome of Amblyomma triste, Amblyomma parvum and Amblyomma cajennense ticks, uncovered by 454-based RNA-seq.</title>
        <authorList>
            <person name="Garcia G.R."/>
            <person name="Gardinassi L.G."/>
            <person name="Ribeiro J.M."/>
            <person name="Anatriello E."/>
            <person name="Ferreira B.R."/>
            <person name="Moreira H.N."/>
            <person name="Mafra C."/>
            <person name="Olegario M.M."/>
            <person name="Szabo P.J."/>
            <person name="Miranda-Santos I.K."/>
            <person name="Maruyama S.R."/>
        </authorList>
    </citation>
    <scope>NUCLEOTIDE SEQUENCE</scope>
    <source>
        <strain evidence="10">Mato Grasso do Sul</strain>
        <tissue evidence="10">Salivary glands</tissue>
    </source>
</reference>
<dbReference type="CDD" id="cd03796">
    <property type="entry name" value="GT4_PIG-A-like"/>
    <property type="match status" value="1"/>
</dbReference>
<dbReference type="FunFam" id="3.40.50.2000:FF:000295">
    <property type="entry name" value="Phosphatidylinositol N-acetylglucosaminyltransferase subunit A, putative"/>
    <property type="match status" value="1"/>
</dbReference>
<evidence type="ECO:0000256" key="6">
    <source>
        <dbReference type="ARBA" id="ARBA00032160"/>
    </source>
</evidence>
<dbReference type="GO" id="GO:0017176">
    <property type="term" value="F:phosphatidylinositol N-acetylglucosaminyltransferase activity"/>
    <property type="evidence" value="ECO:0007669"/>
    <property type="project" value="UniProtKB-EC"/>
</dbReference>